<keyword evidence="2" id="KW-0012">Acyltransferase</keyword>
<keyword evidence="3" id="KW-1185">Reference proteome</keyword>
<dbReference type="GO" id="GO:0016746">
    <property type="term" value="F:acyltransferase activity"/>
    <property type="evidence" value="ECO:0007669"/>
    <property type="project" value="UniProtKB-KW"/>
</dbReference>
<proteinExistence type="predicted"/>
<dbReference type="EC" id="2.3.1.-" evidence="2"/>
<dbReference type="Gene3D" id="3.40.630.30">
    <property type="match status" value="1"/>
</dbReference>
<dbReference type="InterPro" id="IPR038740">
    <property type="entry name" value="BioF2-like_GNAT_dom"/>
</dbReference>
<dbReference type="InterPro" id="IPR016181">
    <property type="entry name" value="Acyl_CoA_acyltransferase"/>
</dbReference>
<dbReference type="InterPro" id="IPR050644">
    <property type="entry name" value="PG_Glycine_Bridge_Synth"/>
</dbReference>
<dbReference type="PANTHER" id="PTHR36174">
    <property type="entry name" value="LIPID II:GLYCINE GLYCYLTRANSFERASE"/>
    <property type="match status" value="1"/>
</dbReference>
<protein>
    <submittedName>
        <fullName evidence="2">GNAT family N-acetyltransferase</fullName>
        <ecNumber evidence="2">2.3.1.-</ecNumber>
    </submittedName>
</protein>
<dbReference type="EMBL" id="JBFRYC010000006">
    <property type="protein sequence ID" value="MEX1662219.1"/>
    <property type="molecule type" value="Genomic_DNA"/>
</dbReference>
<dbReference type="Proteomes" id="UP001557465">
    <property type="component" value="Unassembled WGS sequence"/>
</dbReference>
<name>A0ABV3TLK1_9RHOB</name>
<evidence type="ECO:0000313" key="3">
    <source>
        <dbReference type="Proteomes" id="UP001557465"/>
    </source>
</evidence>
<dbReference type="Pfam" id="PF13480">
    <property type="entry name" value="Acetyltransf_6"/>
    <property type="match status" value="1"/>
</dbReference>
<accession>A0ABV3TLK1</accession>
<evidence type="ECO:0000313" key="2">
    <source>
        <dbReference type="EMBL" id="MEX1662219.1"/>
    </source>
</evidence>
<sequence>MSTRKITLHPFAGPDWQSAIEALAGPGAGGLQQSATYGAVVRALGRQVAQIEIRAAGVCIGLVQLIARKRLWLISRGPVFAPGVAPDIQRAALRALARRVGVVIATPGADMSGFGLIPLISARHHAIWSLDRTPQELRAGLAGKWRNRLAGAERAGLRLHVEHDIDWILRADQAQQTARGYRALPAGFTRAWAAQARADLRAWRIEDDAGLRLAGVIVLRHGAGASYHIGWSGAQGRRVGAHNVGLWQAALWLRDQGVTRFDLGDMNSEEGAGRMHFKLGTGAQPQALGATYWVVPNSGSLA</sequence>
<dbReference type="RefSeq" id="WP_368392062.1">
    <property type="nucleotide sequence ID" value="NZ_JBFRYC010000006.1"/>
</dbReference>
<keyword evidence="2" id="KW-0808">Transferase</keyword>
<gene>
    <name evidence="2" type="ORF">AB4874_11250</name>
</gene>
<dbReference type="SUPFAM" id="SSF55729">
    <property type="entry name" value="Acyl-CoA N-acyltransferases (Nat)"/>
    <property type="match status" value="1"/>
</dbReference>
<evidence type="ECO:0000259" key="1">
    <source>
        <dbReference type="Pfam" id="PF13480"/>
    </source>
</evidence>
<reference evidence="2 3" key="1">
    <citation type="journal article" date="2011" name="Int. J. Syst. Evol. Microbiol.">
        <title>Zhongshania antarctica gen. nov., sp. nov. and Zhongshania guokunii sp. nov., gammaproteobacteria respectively isolated from coastal attached (fast) ice and surface seawater of the Antarctic.</title>
        <authorList>
            <person name="Li H.J."/>
            <person name="Zhang X.Y."/>
            <person name="Chen C.X."/>
            <person name="Zhang Y.J."/>
            <person name="Gao Z.M."/>
            <person name="Yu Y."/>
            <person name="Chen X.L."/>
            <person name="Chen B."/>
            <person name="Zhang Y.Z."/>
        </authorList>
    </citation>
    <scope>NUCLEOTIDE SEQUENCE [LARGE SCALE GENOMIC DNA]</scope>
    <source>
        <strain evidence="2 3">15-R06ZXC-3</strain>
    </source>
</reference>
<dbReference type="PANTHER" id="PTHR36174:SF1">
    <property type="entry name" value="LIPID II:GLYCINE GLYCYLTRANSFERASE"/>
    <property type="match status" value="1"/>
</dbReference>
<comment type="caution">
    <text evidence="2">The sequence shown here is derived from an EMBL/GenBank/DDBJ whole genome shotgun (WGS) entry which is preliminary data.</text>
</comment>
<organism evidence="2 3">
    <name type="scientific">Thioclava arctica</name>
    <dbReference type="NCBI Taxonomy" id="3238301"/>
    <lineage>
        <taxon>Bacteria</taxon>
        <taxon>Pseudomonadati</taxon>
        <taxon>Pseudomonadota</taxon>
        <taxon>Alphaproteobacteria</taxon>
        <taxon>Rhodobacterales</taxon>
        <taxon>Paracoccaceae</taxon>
        <taxon>Thioclava</taxon>
    </lineage>
</organism>
<feature type="domain" description="BioF2-like acetyltransferase" evidence="1">
    <location>
        <begin position="149"/>
        <end position="267"/>
    </location>
</feature>